<reference evidence="1 2" key="1">
    <citation type="submission" date="2016-04" db="EMBL/GenBank/DDBJ databases">
        <title>High quality genome of the nematocidal Bacillus thuringiensis MYBT18246.</title>
        <authorList>
            <person name="Hollensteiner J."/>
            <person name="Poehlein A."/>
            <person name="Sproeer C."/>
            <person name="Bunk B."/>
            <person name="Rosenstiel P."/>
            <person name="Schulenburg H."/>
            <person name="Liesegang H."/>
        </authorList>
    </citation>
    <scope>NUCLEOTIDE SEQUENCE [LARGE SCALE GENOMIC DNA]</scope>
    <source>
        <strain evidence="1 2">MYBT18246</strain>
    </source>
</reference>
<dbReference type="Gene3D" id="3.40.30.120">
    <property type="match status" value="1"/>
</dbReference>
<dbReference type="Pfam" id="PF21274">
    <property type="entry name" value="Rng_hyd_C"/>
    <property type="match status" value="1"/>
</dbReference>
<evidence type="ECO:0000313" key="1">
    <source>
        <dbReference type="EMBL" id="ANS48070.1"/>
    </source>
</evidence>
<organism evidence="1 2">
    <name type="scientific">Bacillus thuringiensis</name>
    <dbReference type="NCBI Taxonomy" id="1428"/>
    <lineage>
        <taxon>Bacteria</taxon>
        <taxon>Bacillati</taxon>
        <taxon>Bacillota</taxon>
        <taxon>Bacilli</taxon>
        <taxon>Bacillales</taxon>
        <taxon>Bacillaceae</taxon>
        <taxon>Bacillus</taxon>
        <taxon>Bacillus cereus group</taxon>
    </lineage>
</organism>
<dbReference type="EMBL" id="CP015350">
    <property type="protein sequence ID" value="ANS48070.1"/>
    <property type="molecule type" value="Genomic_DNA"/>
</dbReference>
<name>A0A9W3SCJ4_BACTU</name>
<evidence type="ECO:0000313" key="2">
    <source>
        <dbReference type="Proteomes" id="UP000092743"/>
    </source>
</evidence>
<protein>
    <submittedName>
        <fullName evidence="1">Uncharacterized protein</fullName>
    </submittedName>
</protein>
<accession>A0A9W3SCJ4</accession>
<dbReference type="Proteomes" id="UP000092743">
    <property type="component" value="Chromosome"/>
</dbReference>
<proteinExistence type="predicted"/>
<gene>
    <name evidence="1" type="ORF">BT246_27020</name>
</gene>
<dbReference type="AlphaFoldDB" id="A0A9W3SCJ4"/>
<sequence length="156" mass="18159">MGRQFFKEVQAQEQLMINFSNAGIELRELFSHLLTYPEVNQDLAKRVSGLGVIYSSMHTKERHPLIGKRCTNLTISSQNTKTHKLFELMQDGKYILLIPPSYKEEIDKMNIDSHIKVVVGEIQDSHLKNIVFILIRPDGHIAYIEYDEREKCKKQK</sequence>